<protein>
    <recommendedName>
        <fullName evidence="8">Probable lipid II flippase MurJ</fullName>
    </recommendedName>
</protein>
<sequence length="539" mass="56734">MRLTSRLVAAILKNVFTMSAATGLSRITGLLRTLVQAAVVGSGTVVAEAYTVSNTLPNQVYELFMGGLLSSIFIPLLIDRLVQHGEEDARRLTNALLTIVIPVLTLVALLGAVFAGPLIDLTTNWQEEGKLSAAEAEEATALAVLMFRVFAAQIVFYGLGALAIGVLNSHRKFFLATFAPVLNNVVVILSFGAYALIVPRDPTLAVYTLAAGTTLGVAVMSLVLVPSVLRLGYRPRPVFGHPALLPAAKLAGPLFLFVASSVGVQVAANLFGSTFSGASNLWYAFIVFQLPYGVFVVAIATALMPELSERFSNSDDDGYRRDLSFGLRTMAFIVVPASVGMVALAEPIVGLLYERGNFTAQDTQAVAVLLACYGAGLIGYAAYFILVRSFYARQNTLTPALLNVGLLALYVALAFGVSRVLGLVGVALAFSGAYLVLAGLLMVRMRREIGAVDGRRLAVSLAKALAAGAVMFGCIEAVLFFTGVGTSLVERVVIVALAGGVSGAAYLGAAYLLGADELRAAVALARRRSVGQAREVEEL</sequence>
<keyword evidence="13" id="KW-1185">Reference proteome</keyword>
<feature type="transmembrane region" description="Helical" evidence="8">
    <location>
        <begin position="139"/>
        <end position="166"/>
    </location>
</feature>
<dbReference type="GO" id="GO:0071555">
    <property type="term" value="P:cell wall organization"/>
    <property type="evidence" value="ECO:0007669"/>
    <property type="project" value="UniProtKB-UniRule"/>
</dbReference>
<dbReference type="PIRSF" id="PIRSF002869">
    <property type="entry name" value="MviN"/>
    <property type="match status" value="1"/>
</dbReference>
<comment type="subcellular location">
    <subcellularLocation>
        <location evidence="1 8">Cell membrane</location>
        <topology evidence="1 8">Multi-pass membrane protein</topology>
    </subcellularLocation>
</comment>
<dbReference type="UniPathway" id="UPA00219"/>
<dbReference type="PANTHER" id="PTHR47019">
    <property type="entry name" value="LIPID II FLIPPASE MURJ"/>
    <property type="match status" value="1"/>
</dbReference>
<comment type="pathway">
    <text evidence="8">Cell wall biogenesis; peptidoglycan biosynthesis.</text>
</comment>
<feature type="signal peptide" evidence="10">
    <location>
        <begin position="1"/>
        <end position="20"/>
    </location>
</feature>
<evidence type="ECO:0000256" key="4">
    <source>
        <dbReference type="ARBA" id="ARBA00022960"/>
    </source>
</evidence>
<feature type="transmembrane region" description="Helical" evidence="8">
    <location>
        <begin position="423"/>
        <end position="443"/>
    </location>
</feature>
<feature type="transmembrane region" description="Helical" evidence="8">
    <location>
        <begin position="464"/>
        <end position="486"/>
    </location>
</feature>
<keyword evidence="2 8" id="KW-1003">Cell membrane</keyword>
<evidence type="ECO:0000256" key="6">
    <source>
        <dbReference type="ARBA" id="ARBA00022989"/>
    </source>
</evidence>
<dbReference type="InterPro" id="IPR051050">
    <property type="entry name" value="Lipid_II_flippase_MurJ/MviN"/>
</dbReference>
<dbReference type="Proteomes" id="UP000025229">
    <property type="component" value="Chromosome"/>
</dbReference>
<dbReference type="GO" id="GO:0005886">
    <property type="term" value="C:plasma membrane"/>
    <property type="evidence" value="ECO:0007669"/>
    <property type="project" value="UniProtKB-SubCell"/>
</dbReference>
<dbReference type="GO" id="GO:0008360">
    <property type="term" value="P:regulation of cell shape"/>
    <property type="evidence" value="ECO:0007669"/>
    <property type="project" value="UniProtKB-UniRule"/>
</dbReference>
<dbReference type="EMBL" id="CP007514">
    <property type="protein sequence ID" value="AHY45813.1"/>
    <property type="molecule type" value="Genomic_DNA"/>
</dbReference>
<evidence type="ECO:0000256" key="5">
    <source>
        <dbReference type="ARBA" id="ARBA00022984"/>
    </source>
</evidence>
<feature type="transmembrane region" description="Helical" evidence="8">
    <location>
        <begin position="282"/>
        <end position="304"/>
    </location>
</feature>
<dbReference type="GO" id="GO:0034204">
    <property type="term" value="P:lipid translocation"/>
    <property type="evidence" value="ECO:0007669"/>
    <property type="project" value="TreeGrafter"/>
</dbReference>
<feature type="transmembrane region" description="Helical" evidence="8">
    <location>
        <begin position="173"/>
        <end position="198"/>
    </location>
</feature>
<feature type="transmembrane region" description="Helical" evidence="8">
    <location>
        <begin position="398"/>
        <end position="417"/>
    </location>
</feature>
<feature type="transmembrane region" description="Helical" evidence="8">
    <location>
        <begin position="94"/>
        <end position="119"/>
    </location>
</feature>
<gene>
    <name evidence="8 12" type="primary">murJ</name>
    <name evidence="11" type="ORF">RradSPS_0530</name>
    <name evidence="12" type="ORF">SIL72_04205</name>
</gene>
<keyword evidence="8 9" id="KW-0961">Cell wall biogenesis/degradation</keyword>
<dbReference type="GO" id="GO:0015648">
    <property type="term" value="F:lipid-linked peptidoglycan transporter activity"/>
    <property type="evidence" value="ECO:0007669"/>
    <property type="project" value="UniProtKB-UniRule"/>
</dbReference>
<dbReference type="HAMAP" id="MF_02078">
    <property type="entry name" value="MurJ_MviN"/>
    <property type="match status" value="1"/>
</dbReference>
<proteinExistence type="inferred from homology"/>
<feature type="chain" id="PRO_5001525141" description="Probable lipid II flippase MurJ" evidence="10">
    <location>
        <begin position="21"/>
        <end position="539"/>
    </location>
</feature>
<dbReference type="PANTHER" id="PTHR47019:SF1">
    <property type="entry name" value="LIPID II FLIPPASE MURJ"/>
    <property type="match status" value="1"/>
</dbReference>
<dbReference type="GO" id="GO:0009252">
    <property type="term" value="P:peptidoglycan biosynthetic process"/>
    <property type="evidence" value="ECO:0007669"/>
    <property type="project" value="UniProtKB-UniRule"/>
</dbReference>
<feature type="transmembrane region" description="Helical" evidence="8">
    <location>
        <begin position="492"/>
        <end position="513"/>
    </location>
</feature>
<reference evidence="12" key="2">
    <citation type="submission" date="2023-11" db="EMBL/GenBank/DDBJ databases">
        <title>MicrobeMod: A computational toolkit for identifying prokaryotic methylation and restriction-modification with nanopore sequencing.</title>
        <authorList>
            <person name="Crits-Christoph A."/>
            <person name="Kang S.C."/>
            <person name="Lee H."/>
            <person name="Ostrov N."/>
        </authorList>
    </citation>
    <scope>NUCLEOTIDE SEQUENCE</scope>
    <source>
        <strain evidence="12">ATCC 51242</strain>
    </source>
</reference>
<feature type="transmembrane region" description="Helical" evidence="8">
    <location>
        <begin position="61"/>
        <end position="82"/>
    </location>
</feature>
<dbReference type="eggNOG" id="COG0728">
    <property type="taxonomic scope" value="Bacteria"/>
</dbReference>
<dbReference type="CDD" id="cd13123">
    <property type="entry name" value="MATE_MurJ_like"/>
    <property type="match status" value="1"/>
</dbReference>
<feature type="transmembrane region" description="Helical" evidence="8">
    <location>
        <begin position="365"/>
        <end position="386"/>
    </location>
</feature>
<name>A0A023X0E2_RUBRA</name>
<keyword evidence="10" id="KW-0732">Signal</keyword>
<keyword evidence="4 8" id="KW-0133">Cell shape</keyword>
<dbReference type="InterPro" id="IPR004268">
    <property type="entry name" value="MurJ"/>
</dbReference>
<keyword evidence="6 8" id="KW-1133">Transmembrane helix</keyword>
<feature type="transmembrane region" description="Helical" evidence="8">
    <location>
        <begin position="325"/>
        <end position="345"/>
    </location>
</feature>
<dbReference type="OrthoDB" id="9786339at2"/>
<comment type="similarity">
    <text evidence="8 9">Belongs to the MurJ/MviN family.</text>
</comment>
<keyword evidence="7 8" id="KW-0472">Membrane</keyword>
<dbReference type="AlphaFoldDB" id="A0A023X0E2"/>
<dbReference type="Pfam" id="PF03023">
    <property type="entry name" value="MurJ"/>
    <property type="match status" value="1"/>
</dbReference>
<evidence type="ECO:0000256" key="2">
    <source>
        <dbReference type="ARBA" id="ARBA00022475"/>
    </source>
</evidence>
<evidence type="ECO:0000313" key="12">
    <source>
        <dbReference type="EMBL" id="MDX5893227.1"/>
    </source>
</evidence>
<feature type="transmembrane region" description="Helical" evidence="8">
    <location>
        <begin position="250"/>
        <end position="270"/>
    </location>
</feature>
<dbReference type="PRINTS" id="PR01806">
    <property type="entry name" value="VIRFACTRMVIN"/>
</dbReference>
<evidence type="ECO:0000256" key="10">
    <source>
        <dbReference type="SAM" id="SignalP"/>
    </source>
</evidence>
<evidence type="ECO:0000256" key="1">
    <source>
        <dbReference type="ARBA" id="ARBA00004651"/>
    </source>
</evidence>
<keyword evidence="8 9" id="KW-0813">Transport</keyword>
<feature type="transmembrane region" description="Helical" evidence="8">
    <location>
        <begin position="204"/>
        <end position="229"/>
    </location>
</feature>
<dbReference type="EMBL" id="JAWXXX010000001">
    <property type="protein sequence ID" value="MDX5893227.1"/>
    <property type="molecule type" value="Genomic_DNA"/>
</dbReference>
<keyword evidence="5 8" id="KW-0573">Peptidoglycan synthesis</keyword>
<evidence type="ECO:0000313" key="13">
    <source>
        <dbReference type="Proteomes" id="UP000025229"/>
    </source>
</evidence>
<evidence type="ECO:0000313" key="11">
    <source>
        <dbReference type="EMBL" id="AHY45813.1"/>
    </source>
</evidence>
<accession>A0A023X0E2</accession>
<comment type="function">
    <text evidence="8 9">Involved in peptidoglycan biosynthesis. Transports lipid-linked peptidoglycan precursors from the inner to the outer leaflet of the cytoplasmic membrane.</text>
</comment>
<organism evidence="11 13">
    <name type="scientific">Rubrobacter radiotolerans</name>
    <name type="common">Arthrobacter radiotolerans</name>
    <dbReference type="NCBI Taxonomy" id="42256"/>
    <lineage>
        <taxon>Bacteria</taxon>
        <taxon>Bacillati</taxon>
        <taxon>Actinomycetota</taxon>
        <taxon>Rubrobacteria</taxon>
        <taxon>Rubrobacterales</taxon>
        <taxon>Rubrobacteraceae</taxon>
        <taxon>Rubrobacter</taxon>
    </lineage>
</organism>
<dbReference type="Proteomes" id="UP001281130">
    <property type="component" value="Unassembled WGS sequence"/>
</dbReference>
<evidence type="ECO:0000256" key="7">
    <source>
        <dbReference type="ARBA" id="ARBA00023136"/>
    </source>
</evidence>
<evidence type="ECO:0000256" key="3">
    <source>
        <dbReference type="ARBA" id="ARBA00022692"/>
    </source>
</evidence>
<dbReference type="HOGENOM" id="CLU_006797_3_1_11"/>
<dbReference type="KEGG" id="rrd:RradSPS_0530"/>
<dbReference type="NCBIfam" id="TIGR01695">
    <property type="entry name" value="murJ_mviN"/>
    <property type="match status" value="1"/>
</dbReference>
<dbReference type="RefSeq" id="WP_143533829.1">
    <property type="nucleotide sequence ID" value="NZ_CP007514.1"/>
</dbReference>
<evidence type="ECO:0000256" key="8">
    <source>
        <dbReference type="HAMAP-Rule" id="MF_02078"/>
    </source>
</evidence>
<reference evidence="11 13" key="1">
    <citation type="submission" date="2014-03" db="EMBL/GenBank/DDBJ databases">
        <title>Complete genome sequence of the Radio-Resistant Rubrobacter radiotolerans RSPS-4.</title>
        <authorList>
            <person name="Egas C.C."/>
            <person name="Barroso C.C."/>
            <person name="Froufe H.J.C."/>
            <person name="Pacheco J.J."/>
            <person name="Albuquerque L.L."/>
            <person name="da Costa M.M.S."/>
        </authorList>
    </citation>
    <scope>NUCLEOTIDE SEQUENCE [LARGE SCALE GENOMIC DNA]</scope>
    <source>
        <strain evidence="11 13">RSPS-4</strain>
    </source>
</reference>
<evidence type="ECO:0000256" key="9">
    <source>
        <dbReference type="PIRNR" id="PIRNR002869"/>
    </source>
</evidence>
<keyword evidence="3 8" id="KW-0812">Transmembrane</keyword>
<dbReference type="STRING" id="42256.RradSPS_0530"/>